<dbReference type="GO" id="GO:0005634">
    <property type="term" value="C:nucleus"/>
    <property type="evidence" value="ECO:0007669"/>
    <property type="project" value="TreeGrafter"/>
</dbReference>
<dbReference type="AlphaFoldDB" id="A0A7J8AVC6"/>
<name>A0A7J8AVC6_RHIFE</name>
<evidence type="ECO:0000256" key="1">
    <source>
        <dbReference type="SAM" id="MobiDB-lite"/>
    </source>
</evidence>
<accession>A0A7J8AVC6</accession>
<dbReference type="PROSITE" id="PS50806">
    <property type="entry name" value="KRAB_RELATED"/>
    <property type="match status" value="1"/>
</dbReference>
<evidence type="ECO:0000313" key="4">
    <source>
        <dbReference type="Proteomes" id="UP000585614"/>
    </source>
</evidence>
<feature type="region of interest" description="Disordered" evidence="1">
    <location>
        <begin position="66"/>
        <end position="114"/>
    </location>
</feature>
<feature type="region of interest" description="Disordered" evidence="1">
    <location>
        <begin position="1"/>
        <end position="24"/>
    </location>
</feature>
<feature type="domain" description="KRAB-related" evidence="2">
    <location>
        <begin position="20"/>
        <end position="83"/>
    </location>
</feature>
<dbReference type="Proteomes" id="UP000585614">
    <property type="component" value="Unassembled WGS sequence"/>
</dbReference>
<dbReference type="GO" id="GO:0006355">
    <property type="term" value="P:regulation of DNA-templated transcription"/>
    <property type="evidence" value="ECO:0007669"/>
    <property type="project" value="InterPro"/>
</dbReference>
<feature type="compositionally biased region" description="Polar residues" evidence="1">
    <location>
        <begin position="90"/>
        <end position="100"/>
    </location>
</feature>
<evidence type="ECO:0000313" key="3">
    <source>
        <dbReference type="EMBL" id="KAF6390374.1"/>
    </source>
</evidence>
<dbReference type="PANTHER" id="PTHR14112:SF1">
    <property type="entry name" value="KRAB-RELATED DOMAIN-CONTAINING PROTEIN"/>
    <property type="match status" value="1"/>
</dbReference>
<sequence length="169" mass="19686">MDRGSSSAETHREDAQESQEKHEAFDDISKYFSKKQWAKLGDLQKRTYLYMKRKYDHMTRLGLSTNRPYFMRSQNQTTNAPESDAHEDQSPGNQDENPQAASDVEWTEHEKASVSQMTRTTRFWPSVDVNMVRVGENRRWPAPHCLPYWCLYYHAACGISSLIINNCDS</sequence>
<proteinExistence type="predicted"/>
<dbReference type="EMBL" id="JACAGC010000001">
    <property type="protein sequence ID" value="KAF6390374.1"/>
    <property type="molecule type" value="Genomic_DNA"/>
</dbReference>
<dbReference type="PANTHER" id="PTHR14112">
    <property type="entry name" value="SYNOVIAL SARCOMA, X MEMBER"/>
    <property type="match status" value="1"/>
</dbReference>
<reference evidence="3 4" key="1">
    <citation type="journal article" date="2020" name="Nature">
        <title>Six reference-quality genomes reveal evolution of bat adaptations.</title>
        <authorList>
            <person name="Jebb D."/>
            <person name="Huang Z."/>
            <person name="Pippel M."/>
            <person name="Hughes G.M."/>
            <person name="Lavrichenko K."/>
            <person name="Devanna P."/>
            <person name="Winkler S."/>
            <person name="Jermiin L.S."/>
            <person name="Skirmuntt E.C."/>
            <person name="Katzourakis A."/>
            <person name="Burkitt-Gray L."/>
            <person name="Ray D.A."/>
            <person name="Sullivan K.A.M."/>
            <person name="Roscito J.G."/>
            <person name="Kirilenko B.M."/>
            <person name="Davalos L.M."/>
            <person name="Corthals A.P."/>
            <person name="Power M.L."/>
            <person name="Jones G."/>
            <person name="Ransome R.D."/>
            <person name="Dechmann D.K.N."/>
            <person name="Locatelli A.G."/>
            <person name="Puechmaille S.J."/>
            <person name="Fedrigo O."/>
            <person name="Jarvis E.D."/>
            <person name="Hiller M."/>
            <person name="Vernes S.C."/>
            <person name="Myers E.W."/>
            <person name="Teeling E.C."/>
        </authorList>
    </citation>
    <scope>NUCLEOTIDE SEQUENCE [LARGE SCALE GENOMIC DNA]</scope>
    <source>
        <strain evidence="3">MRhiFer1</strain>
        <tissue evidence="3">Lung</tissue>
    </source>
</reference>
<protein>
    <recommendedName>
        <fullName evidence="2">KRAB-related domain-containing protein</fullName>
    </recommendedName>
</protein>
<dbReference type="InterPro" id="IPR036051">
    <property type="entry name" value="KRAB_dom_sf"/>
</dbReference>
<gene>
    <name evidence="3" type="ORF">mRhiFer1_007939</name>
</gene>
<dbReference type="SUPFAM" id="SSF109640">
    <property type="entry name" value="KRAB domain (Kruppel-associated box)"/>
    <property type="match status" value="1"/>
</dbReference>
<dbReference type="InterPro" id="IPR003655">
    <property type="entry name" value="aKRAB"/>
</dbReference>
<feature type="compositionally biased region" description="Polar residues" evidence="1">
    <location>
        <begin position="66"/>
        <end position="81"/>
    </location>
</feature>
<organism evidence="3 4">
    <name type="scientific">Rhinolophus ferrumequinum</name>
    <name type="common">Greater horseshoe bat</name>
    <dbReference type="NCBI Taxonomy" id="59479"/>
    <lineage>
        <taxon>Eukaryota</taxon>
        <taxon>Metazoa</taxon>
        <taxon>Chordata</taxon>
        <taxon>Craniata</taxon>
        <taxon>Vertebrata</taxon>
        <taxon>Euteleostomi</taxon>
        <taxon>Mammalia</taxon>
        <taxon>Eutheria</taxon>
        <taxon>Laurasiatheria</taxon>
        <taxon>Chiroptera</taxon>
        <taxon>Yinpterochiroptera</taxon>
        <taxon>Rhinolophoidea</taxon>
        <taxon>Rhinolophidae</taxon>
        <taxon>Rhinolophinae</taxon>
        <taxon>Rhinolophus</taxon>
    </lineage>
</organism>
<comment type="caution">
    <text evidence="3">The sequence shown here is derived from an EMBL/GenBank/DDBJ whole genome shotgun (WGS) entry which is preliminary data.</text>
</comment>
<evidence type="ECO:0000259" key="2">
    <source>
        <dbReference type="PROSITE" id="PS50806"/>
    </source>
</evidence>